<dbReference type="GO" id="GO:0030174">
    <property type="term" value="P:regulation of DNA-templated DNA replication initiation"/>
    <property type="evidence" value="ECO:0007669"/>
    <property type="project" value="InterPro"/>
</dbReference>
<dbReference type="Gene3D" id="1.10.10.1420">
    <property type="entry name" value="DNA replication factor Cdt1, C-terminal WH domain"/>
    <property type="match status" value="1"/>
</dbReference>
<evidence type="ECO:0000256" key="3">
    <source>
        <dbReference type="SAM" id="MobiDB-lite"/>
    </source>
</evidence>
<dbReference type="GO" id="GO:0003677">
    <property type="term" value="F:DNA binding"/>
    <property type="evidence" value="ECO:0007669"/>
    <property type="project" value="InterPro"/>
</dbReference>
<feature type="region of interest" description="Disordered" evidence="3">
    <location>
        <begin position="1"/>
        <end position="94"/>
    </location>
</feature>
<feature type="compositionally biased region" description="Polar residues" evidence="3">
    <location>
        <begin position="344"/>
        <end position="353"/>
    </location>
</feature>
<dbReference type="GO" id="GO:0070182">
    <property type="term" value="F:DNA polymerase binding"/>
    <property type="evidence" value="ECO:0007669"/>
    <property type="project" value="TreeGrafter"/>
</dbReference>
<dbReference type="InterPro" id="IPR045173">
    <property type="entry name" value="Cdt1"/>
</dbReference>
<feature type="compositionally biased region" description="Polar residues" evidence="3">
    <location>
        <begin position="36"/>
        <end position="48"/>
    </location>
</feature>
<dbReference type="InterPro" id="IPR038090">
    <property type="entry name" value="Cdt1_C_WH_dom_sf"/>
</dbReference>
<feature type="region of interest" description="Disordered" evidence="3">
    <location>
        <begin position="338"/>
        <end position="451"/>
    </location>
</feature>
<evidence type="ECO:0000313" key="5">
    <source>
        <dbReference type="EMBL" id="CAI9107664.1"/>
    </source>
</evidence>
<dbReference type="GO" id="GO:0005634">
    <property type="term" value="C:nucleus"/>
    <property type="evidence" value="ECO:0007669"/>
    <property type="project" value="TreeGrafter"/>
</dbReference>
<dbReference type="SUPFAM" id="SSF46785">
    <property type="entry name" value="Winged helix' DNA-binding domain"/>
    <property type="match status" value="1"/>
</dbReference>
<evidence type="ECO:0000313" key="6">
    <source>
        <dbReference type="Proteomes" id="UP001161247"/>
    </source>
</evidence>
<feature type="compositionally biased region" description="Basic and acidic residues" evidence="3">
    <location>
        <begin position="70"/>
        <end position="91"/>
    </location>
</feature>
<dbReference type="InterPro" id="IPR014939">
    <property type="entry name" value="CDT1_Gemini-bd-like"/>
</dbReference>
<dbReference type="AlphaFoldDB" id="A0AAV1DL50"/>
<dbReference type="FunFam" id="1.10.10.1420:FF:000003">
    <property type="entry name" value="CDT1-like protein a chloroplastic"/>
    <property type="match status" value="1"/>
</dbReference>
<feature type="compositionally biased region" description="Basic residues" evidence="3">
    <location>
        <begin position="438"/>
        <end position="447"/>
    </location>
</feature>
<dbReference type="GO" id="GO:0071163">
    <property type="term" value="P:DNA replication preinitiation complex assembly"/>
    <property type="evidence" value="ECO:0007669"/>
    <property type="project" value="InterPro"/>
</dbReference>
<keyword evidence="6" id="KW-1185">Reference proteome</keyword>
<evidence type="ECO:0000259" key="4">
    <source>
        <dbReference type="SMART" id="SM01075"/>
    </source>
</evidence>
<dbReference type="InterPro" id="IPR032054">
    <property type="entry name" value="Cdt1_C"/>
</dbReference>
<evidence type="ECO:0000256" key="2">
    <source>
        <dbReference type="ARBA" id="ARBA00023306"/>
    </source>
</evidence>
<dbReference type="Proteomes" id="UP001161247">
    <property type="component" value="Chromosome 5"/>
</dbReference>
<gene>
    <name evidence="5" type="ORF">OLC1_LOCUS15921</name>
</gene>
<dbReference type="EMBL" id="OX459122">
    <property type="protein sequence ID" value="CAI9107664.1"/>
    <property type="molecule type" value="Genomic_DNA"/>
</dbReference>
<dbReference type="CDD" id="cd08674">
    <property type="entry name" value="Cdt1_m"/>
    <property type="match status" value="1"/>
</dbReference>
<comment type="similarity">
    <text evidence="1">Belongs to the Cdt1 family.</text>
</comment>
<dbReference type="SMART" id="SM01075">
    <property type="entry name" value="CDT1"/>
    <property type="match status" value="1"/>
</dbReference>
<dbReference type="PANTHER" id="PTHR28637">
    <property type="entry name" value="DNA REPLICATION FACTOR CDT1"/>
    <property type="match status" value="1"/>
</dbReference>
<dbReference type="Pfam" id="PF16679">
    <property type="entry name" value="CDT1_C"/>
    <property type="match status" value="1"/>
</dbReference>
<dbReference type="GO" id="GO:0000076">
    <property type="term" value="P:DNA replication checkpoint signaling"/>
    <property type="evidence" value="ECO:0007669"/>
    <property type="project" value="TreeGrafter"/>
</dbReference>
<dbReference type="GO" id="GO:0000278">
    <property type="term" value="P:mitotic cell cycle"/>
    <property type="evidence" value="ECO:0007669"/>
    <property type="project" value="TreeGrafter"/>
</dbReference>
<reference evidence="5" key="1">
    <citation type="submission" date="2023-03" db="EMBL/GenBank/DDBJ databases">
        <authorList>
            <person name="Julca I."/>
        </authorList>
    </citation>
    <scope>NUCLEOTIDE SEQUENCE</scope>
</reference>
<dbReference type="PANTHER" id="PTHR28637:SF1">
    <property type="entry name" value="DNA REPLICATION FACTOR CDT1"/>
    <property type="match status" value="1"/>
</dbReference>
<protein>
    <submittedName>
        <fullName evidence="5">OLC1v1007072C1</fullName>
    </submittedName>
</protein>
<proteinExistence type="inferred from homology"/>
<feature type="domain" description="CDT1 Geminin-binding" evidence="4">
    <location>
        <begin position="122"/>
        <end position="254"/>
    </location>
</feature>
<dbReference type="CDD" id="cd08767">
    <property type="entry name" value="Cdt1_c"/>
    <property type="match status" value="1"/>
</dbReference>
<feature type="compositionally biased region" description="Polar residues" evidence="3">
    <location>
        <begin position="1"/>
        <end position="10"/>
    </location>
</feature>
<dbReference type="Pfam" id="PF08839">
    <property type="entry name" value="CDT1"/>
    <property type="match status" value="1"/>
</dbReference>
<dbReference type="InterPro" id="IPR036390">
    <property type="entry name" value="WH_DNA-bd_sf"/>
</dbReference>
<organism evidence="5 6">
    <name type="scientific">Oldenlandia corymbosa var. corymbosa</name>
    <dbReference type="NCBI Taxonomy" id="529605"/>
    <lineage>
        <taxon>Eukaryota</taxon>
        <taxon>Viridiplantae</taxon>
        <taxon>Streptophyta</taxon>
        <taxon>Embryophyta</taxon>
        <taxon>Tracheophyta</taxon>
        <taxon>Spermatophyta</taxon>
        <taxon>Magnoliopsida</taxon>
        <taxon>eudicotyledons</taxon>
        <taxon>Gunneridae</taxon>
        <taxon>Pentapetalae</taxon>
        <taxon>asterids</taxon>
        <taxon>lamiids</taxon>
        <taxon>Gentianales</taxon>
        <taxon>Rubiaceae</taxon>
        <taxon>Rubioideae</taxon>
        <taxon>Spermacoceae</taxon>
        <taxon>Hedyotis-Oldenlandia complex</taxon>
        <taxon>Oldenlandia</taxon>
    </lineage>
</organism>
<evidence type="ECO:0000256" key="1">
    <source>
        <dbReference type="ARBA" id="ARBA00008356"/>
    </source>
</evidence>
<keyword evidence="2" id="KW-0131">Cell cycle</keyword>
<name>A0AAV1DL50_OLDCO</name>
<accession>A0AAV1DL50</accession>
<sequence>MESTDFSSVESSKNKKNSPCDSTPLSSPLKLKKHAPSQQPNPDPWSSKTPEKSAIAPRRLRNRGSALSLKEVKEAAQRLRQNRSDPNEGRPDPLMSAALEQIPLWPESSPAKSKKSDGSIKLPERYEILDKFFSSLDSSIRLLRIKGSATTFTNISPKIECLTDRRFTHSHLAQLKFILPEAIELKKILVHDERTSCMKPDLYVSLNIQAIQNSGKVQSESGNLELRKVFHSKLLDFLKAHPEGDEIPEGDLPEPFNRSKKDIQTNLLTAPDSSVVGNAPTVASLDQLPAAASHFARSFARRFSQQGSCIGTRQLKPQENDAAGHASSVLPVSEPKIIAESRSHISPSSTPMRLSSKDRRGDLALSPDTAYSTRNLPSPPPATPIKECLSEETAASQQTPSQCASTPAKLMSNTPVLQPPKRCYMSPDDDSIQPTNKLTRRPSRSRSLKFDTPVKKAKVEDDIQESEFSEVDGDILDILPENLIQSIREKERKALLDQDPAISQAKWRHQMLASLPKLFDTIYFLFQSIRRSVITKEELLHKLVSGQLNIVDRREVEEQLRLLQELVPEWIYEKASSSGDILLCVNKIPSAELVRNRLAEAK</sequence>
<feature type="compositionally biased region" description="Polar residues" evidence="3">
    <location>
        <begin position="393"/>
        <end position="416"/>
    </location>
</feature>